<dbReference type="AlphaFoldDB" id="A0A4R2PF39"/>
<dbReference type="Pfam" id="PF07991">
    <property type="entry name" value="KARI_N"/>
    <property type="match status" value="1"/>
</dbReference>
<dbReference type="EC" id="1.1.1.86" evidence="12"/>
<keyword evidence="16" id="KW-0413">Isomerase</keyword>
<evidence type="ECO:0000256" key="11">
    <source>
        <dbReference type="ARBA" id="ARBA00049021"/>
    </source>
</evidence>
<evidence type="ECO:0000256" key="1">
    <source>
        <dbReference type="ARBA" id="ARBA00002172"/>
    </source>
</evidence>
<comment type="catalytic activity">
    <reaction evidence="12">
        <text>(2R,3R)-2,3-dihydroxy-3-methylpentanoate + NADP(+) = (S)-2-ethyl-2-hydroxy-3-oxobutanoate + NADPH + H(+)</text>
        <dbReference type="Rhea" id="RHEA:13493"/>
        <dbReference type="ChEBI" id="CHEBI:15378"/>
        <dbReference type="ChEBI" id="CHEBI:49256"/>
        <dbReference type="ChEBI" id="CHEBI:49258"/>
        <dbReference type="ChEBI" id="CHEBI:57783"/>
        <dbReference type="ChEBI" id="CHEBI:58349"/>
        <dbReference type="EC" id="1.1.1.86"/>
    </reaction>
</comment>
<evidence type="ECO:0000256" key="5">
    <source>
        <dbReference type="ARBA" id="ARBA00022605"/>
    </source>
</evidence>
<dbReference type="NCBIfam" id="TIGR00465">
    <property type="entry name" value="ilvC"/>
    <property type="match status" value="1"/>
</dbReference>
<keyword evidence="6 12" id="KW-0479">Metal-binding</keyword>
<evidence type="ECO:0000256" key="8">
    <source>
        <dbReference type="ARBA" id="ARBA00022857"/>
    </source>
</evidence>
<feature type="binding site" evidence="12 13">
    <location>
        <position position="194"/>
    </location>
    <ligand>
        <name>Mg(2+)</name>
        <dbReference type="ChEBI" id="CHEBI:18420"/>
        <label>1</label>
    </ligand>
</feature>
<feature type="binding site" evidence="12 13">
    <location>
        <position position="190"/>
    </location>
    <ligand>
        <name>Mg(2+)</name>
        <dbReference type="ChEBI" id="CHEBI:18420"/>
        <label>2</label>
    </ligand>
</feature>
<evidence type="ECO:0000256" key="13">
    <source>
        <dbReference type="PROSITE-ProRule" id="PRU01198"/>
    </source>
</evidence>
<comment type="caution">
    <text evidence="16">The sequence shown here is derived from an EMBL/GenBank/DDBJ whole genome shotgun (WGS) entry which is preliminary data.</text>
</comment>
<proteinExistence type="inferred from homology"/>
<evidence type="ECO:0000313" key="16">
    <source>
        <dbReference type="EMBL" id="TCP33892.1"/>
    </source>
</evidence>
<dbReference type="UniPathway" id="UPA00049">
    <property type="reaction ID" value="UER00060"/>
</dbReference>
<feature type="binding site" evidence="12">
    <location>
        <begin position="24"/>
        <end position="27"/>
    </location>
    <ligand>
        <name>NADP(+)</name>
        <dbReference type="ChEBI" id="CHEBI:58349"/>
    </ligand>
</feature>
<feature type="binding site" evidence="12 13">
    <location>
        <position position="190"/>
    </location>
    <ligand>
        <name>Mg(2+)</name>
        <dbReference type="ChEBI" id="CHEBI:18420"/>
        <label>1</label>
    </ligand>
</feature>
<dbReference type="InterPro" id="IPR000506">
    <property type="entry name" value="KARI_C"/>
</dbReference>
<dbReference type="PANTHER" id="PTHR21371">
    <property type="entry name" value="KETOL-ACID REDUCTOISOMERASE, MITOCHONDRIAL"/>
    <property type="match status" value="1"/>
</dbReference>
<dbReference type="GO" id="GO:0004455">
    <property type="term" value="F:ketol-acid reductoisomerase activity"/>
    <property type="evidence" value="ECO:0007669"/>
    <property type="project" value="UniProtKB-UniRule"/>
</dbReference>
<evidence type="ECO:0000256" key="10">
    <source>
        <dbReference type="ARBA" id="ARBA00023304"/>
    </source>
</evidence>
<dbReference type="FunFam" id="3.40.50.720:FF:000023">
    <property type="entry name" value="Ketol-acid reductoisomerase (NADP(+))"/>
    <property type="match status" value="1"/>
</dbReference>
<feature type="domain" description="KARI C-terminal knotted" evidence="15">
    <location>
        <begin position="182"/>
        <end position="327"/>
    </location>
</feature>
<dbReference type="InterPro" id="IPR014359">
    <property type="entry name" value="KARI_prok"/>
</dbReference>
<feature type="binding site" evidence="12 13">
    <location>
        <position position="226"/>
    </location>
    <ligand>
        <name>Mg(2+)</name>
        <dbReference type="ChEBI" id="CHEBI:18420"/>
        <label>2</label>
    </ligand>
</feature>
<comment type="caution">
    <text evidence="12">Lacks conserved residue(s) required for the propagation of feature annotation.</text>
</comment>
<dbReference type="GO" id="GO:0000287">
    <property type="term" value="F:magnesium ion binding"/>
    <property type="evidence" value="ECO:0007669"/>
    <property type="project" value="UniProtKB-UniRule"/>
</dbReference>
<evidence type="ECO:0000259" key="15">
    <source>
        <dbReference type="PROSITE" id="PS51851"/>
    </source>
</evidence>
<organism evidence="16 17">
    <name type="scientific">Rhodothalassium salexigens DSM 2132</name>
    <dbReference type="NCBI Taxonomy" id="1188247"/>
    <lineage>
        <taxon>Bacteria</taxon>
        <taxon>Pseudomonadati</taxon>
        <taxon>Pseudomonadota</taxon>
        <taxon>Alphaproteobacteria</taxon>
        <taxon>Rhodothalassiales</taxon>
        <taxon>Rhodothalassiaceae</taxon>
        <taxon>Rhodothalassium</taxon>
    </lineage>
</organism>
<reference evidence="16 17" key="1">
    <citation type="submission" date="2019-03" db="EMBL/GenBank/DDBJ databases">
        <title>Genomic Encyclopedia of Type Strains, Phase IV (KMG-IV): sequencing the most valuable type-strain genomes for metagenomic binning, comparative biology and taxonomic classification.</title>
        <authorList>
            <person name="Goeker M."/>
        </authorList>
    </citation>
    <scope>NUCLEOTIDE SEQUENCE [LARGE SCALE GENOMIC DNA]</scope>
    <source>
        <strain evidence="16 17">DSM 2132</strain>
    </source>
</reference>
<dbReference type="NCBIfam" id="NF004017">
    <property type="entry name" value="PRK05479.1"/>
    <property type="match status" value="1"/>
</dbReference>
<dbReference type="InterPro" id="IPR013116">
    <property type="entry name" value="KARI_N"/>
</dbReference>
<keyword evidence="9 12" id="KW-0560">Oxidoreductase</keyword>
<comment type="function">
    <text evidence="1 12">Involved in the biosynthesis of branched-chain amino acids (BCAA). Catalyzes an alkyl-migration followed by a ketol-acid reduction of (S)-2-acetolactate (S2AL) to yield (R)-2,3-dihydroxy-isovalerate. In the isomerase reaction, S2AL is rearranged via a Mg-dependent methyl migration to produce 3-hydroxy-3-methyl-2-ketobutyrate (HMKB). In the reductase reaction, this 2-ketoacid undergoes a metal-dependent reduction by NADPH to yield (R)-2,3-dihydroxy-isovalerate.</text>
</comment>
<dbReference type="InterPro" id="IPR036291">
    <property type="entry name" value="NAD(P)-bd_dom_sf"/>
</dbReference>
<dbReference type="GO" id="GO:0005829">
    <property type="term" value="C:cytosol"/>
    <property type="evidence" value="ECO:0007669"/>
    <property type="project" value="TreeGrafter"/>
</dbReference>
<dbReference type="InterPro" id="IPR008927">
    <property type="entry name" value="6-PGluconate_DH-like_C_sf"/>
</dbReference>
<sequence length="338" mass="36607">MKLFNQNDVDRRALADATIAIIGYGSQGRAHADNLKDSGFNVIVGARAGGRGATRAAEFGHTVMEPADAAARADLIALLVPDMAQQAVYEQAIAPGLQAGNTLLFAHGFSILYGRVTPPADVDVVMIAPKAPGDLVRREFERGRGVPCLLAVEQDASGKAQARALAYADGLGGAHAGVLETTFREETETDLFGEQAVLCGGVSELVCKGFETLVEAGYQPEVAYFECLHELKLIVDLLQEGGLSKMHDFISETAKFGDFVSGPRVVDERSKDNMRAVLKDIQDGTFAREWILENQAGLPRYKAMWRQDLEHPIEKTGEGLRARMAWLDPTHNQRKAAS</sequence>
<feature type="binding site" evidence="12 13">
    <location>
        <position position="230"/>
    </location>
    <ligand>
        <name>Mg(2+)</name>
        <dbReference type="ChEBI" id="CHEBI:18420"/>
        <label>2</label>
    </ligand>
</feature>
<dbReference type="PIRSF" id="PIRSF000116">
    <property type="entry name" value="IlvC_gammaproteo"/>
    <property type="match status" value="1"/>
</dbReference>
<evidence type="ECO:0000256" key="12">
    <source>
        <dbReference type="HAMAP-Rule" id="MF_00435"/>
    </source>
</evidence>
<dbReference type="SUPFAM" id="SSF48179">
    <property type="entry name" value="6-phosphogluconate dehydrogenase C-terminal domain-like"/>
    <property type="match status" value="1"/>
</dbReference>
<comment type="cofactor">
    <cofactor evidence="12">
        <name>Mg(2+)</name>
        <dbReference type="ChEBI" id="CHEBI:18420"/>
    </cofactor>
    <text evidence="12">Binds 2 magnesium ions per subunit.</text>
</comment>
<evidence type="ECO:0000313" key="17">
    <source>
        <dbReference type="Proteomes" id="UP000295399"/>
    </source>
</evidence>
<dbReference type="RefSeq" id="WP_132708558.1">
    <property type="nucleotide sequence ID" value="NZ_JACIGF010000006.1"/>
</dbReference>
<dbReference type="GO" id="GO:0050661">
    <property type="term" value="F:NADP binding"/>
    <property type="evidence" value="ECO:0007669"/>
    <property type="project" value="InterPro"/>
</dbReference>
<dbReference type="HAMAP" id="MF_00435">
    <property type="entry name" value="IlvC"/>
    <property type="match status" value="1"/>
</dbReference>
<keyword evidence="17" id="KW-1185">Reference proteome</keyword>
<evidence type="ECO:0000256" key="3">
    <source>
        <dbReference type="ARBA" id="ARBA00004885"/>
    </source>
</evidence>
<evidence type="ECO:0000259" key="14">
    <source>
        <dbReference type="PROSITE" id="PS51850"/>
    </source>
</evidence>
<dbReference type="UniPathway" id="UPA00047">
    <property type="reaction ID" value="UER00056"/>
</dbReference>
<evidence type="ECO:0000256" key="7">
    <source>
        <dbReference type="ARBA" id="ARBA00022842"/>
    </source>
</evidence>
<accession>A0A4R2PF39</accession>
<dbReference type="InParanoid" id="A0A4R2PF39"/>
<name>A0A4R2PF39_RHOSA</name>
<dbReference type="PANTHER" id="PTHR21371:SF1">
    <property type="entry name" value="KETOL-ACID REDUCTOISOMERASE, MITOCHONDRIAL"/>
    <property type="match status" value="1"/>
</dbReference>
<keyword evidence="10 12" id="KW-0100">Branched-chain amino acid biosynthesis</keyword>
<dbReference type="InterPro" id="IPR013023">
    <property type="entry name" value="KARI"/>
</dbReference>
<dbReference type="GO" id="GO:0009097">
    <property type="term" value="P:isoleucine biosynthetic process"/>
    <property type="evidence" value="ECO:0007669"/>
    <property type="project" value="UniProtKB-UniRule"/>
</dbReference>
<dbReference type="PROSITE" id="PS51851">
    <property type="entry name" value="KARI_C"/>
    <property type="match status" value="1"/>
</dbReference>
<gene>
    <name evidence="12" type="primary">ilvC</name>
    <name evidence="16" type="ORF">EV659_10650</name>
</gene>
<keyword evidence="5 12" id="KW-0028">Amino-acid biosynthesis</keyword>
<feature type="domain" description="KARI N-terminal Rossmann" evidence="14">
    <location>
        <begin position="1"/>
        <end position="181"/>
    </location>
</feature>
<feature type="binding site" evidence="12">
    <location>
        <position position="47"/>
    </location>
    <ligand>
        <name>NADP(+)</name>
        <dbReference type="ChEBI" id="CHEBI:58349"/>
    </ligand>
</feature>
<feature type="active site" evidence="12">
    <location>
        <position position="107"/>
    </location>
</feature>
<dbReference type="GO" id="GO:0016853">
    <property type="term" value="F:isomerase activity"/>
    <property type="evidence" value="ECO:0007669"/>
    <property type="project" value="UniProtKB-KW"/>
</dbReference>
<keyword evidence="8 12" id="KW-0521">NADP</keyword>
<dbReference type="Gene3D" id="3.40.50.720">
    <property type="entry name" value="NAD(P)-binding Rossmann-like Domain"/>
    <property type="match status" value="1"/>
</dbReference>
<dbReference type="SUPFAM" id="SSF51735">
    <property type="entry name" value="NAD(P)-binding Rossmann-fold domains"/>
    <property type="match status" value="1"/>
</dbReference>
<feature type="binding site" evidence="12 13">
    <location>
        <position position="251"/>
    </location>
    <ligand>
        <name>substrate</name>
    </ligand>
</feature>
<dbReference type="EMBL" id="SLXO01000006">
    <property type="protein sequence ID" value="TCP33892.1"/>
    <property type="molecule type" value="Genomic_DNA"/>
</dbReference>
<comment type="similarity">
    <text evidence="4 12 13">Belongs to the ketol-acid reductoisomerase family.</text>
</comment>
<feature type="binding site" evidence="12">
    <location>
        <position position="133"/>
    </location>
    <ligand>
        <name>NADP(+)</name>
        <dbReference type="ChEBI" id="CHEBI:58349"/>
    </ligand>
</feature>
<dbReference type="GO" id="GO:0009099">
    <property type="term" value="P:L-valine biosynthetic process"/>
    <property type="evidence" value="ECO:0007669"/>
    <property type="project" value="UniProtKB-UniRule"/>
</dbReference>
<dbReference type="PROSITE" id="PS51850">
    <property type="entry name" value="KARI_N"/>
    <property type="match status" value="1"/>
</dbReference>
<dbReference type="OrthoDB" id="9804088at2"/>
<comment type="pathway">
    <text evidence="3 12">Amino-acid biosynthesis; L-isoleucine biosynthesis; L-isoleucine from 2-oxobutanoate: step 2/4.</text>
</comment>
<evidence type="ECO:0000256" key="2">
    <source>
        <dbReference type="ARBA" id="ARBA00004864"/>
    </source>
</evidence>
<dbReference type="Pfam" id="PF01450">
    <property type="entry name" value="KARI_C"/>
    <property type="match status" value="1"/>
</dbReference>
<evidence type="ECO:0000256" key="4">
    <source>
        <dbReference type="ARBA" id="ARBA00010318"/>
    </source>
</evidence>
<comment type="catalytic activity">
    <reaction evidence="11 12">
        <text>(2R)-2,3-dihydroxy-3-methylbutanoate + NADP(+) = (2S)-2-acetolactate + NADPH + H(+)</text>
        <dbReference type="Rhea" id="RHEA:22068"/>
        <dbReference type="ChEBI" id="CHEBI:15378"/>
        <dbReference type="ChEBI" id="CHEBI:49072"/>
        <dbReference type="ChEBI" id="CHEBI:57783"/>
        <dbReference type="ChEBI" id="CHEBI:58349"/>
        <dbReference type="ChEBI" id="CHEBI:58476"/>
        <dbReference type="EC" id="1.1.1.86"/>
    </reaction>
</comment>
<comment type="pathway">
    <text evidence="2 12">Amino-acid biosynthesis; L-valine biosynthesis; L-valine from pyruvate: step 2/4.</text>
</comment>
<dbReference type="Proteomes" id="UP000295399">
    <property type="component" value="Unassembled WGS sequence"/>
</dbReference>
<evidence type="ECO:0000256" key="9">
    <source>
        <dbReference type="ARBA" id="ARBA00023002"/>
    </source>
</evidence>
<evidence type="ECO:0000256" key="6">
    <source>
        <dbReference type="ARBA" id="ARBA00022723"/>
    </source>
</evidence>
<protein>
    <recommendedName>
        <fullName evidence="12">Ketol-acid reductoisomerase (NADP(+))</fullName>
        <shortName evidence="12">KARI</shortName>
        <ecNumber evidence="12">1.1.1.86</ecNumber>
    </recommendedName>
    <alternativeName>
        <fullName evidence="12">Acetohydroxy-acid isomeroreductase</fullName>
        <shortName evidence="12">AHIR</shortName>
    </alternativeName>
    <alternativeName>
        <fullName evidence="12">Alpha-keto-beta-hydroxylacyl reductoisomerase</fullName>
    </alternativeName>
</protein>
<dbReference type="Gene3D" id="6.10.240.10">
    <property type="match status" value="1"/>
</dbReference>
<dbReference type="FunCoup" id="A0A4R2PF39">
    <property type="interactions" value="514"/>
</dbReference>
<keyword evidence="7 12" id="KW-0460">Magnesium</keyword>